<feature type="domain" description="HTH lysR-type" evidence="5">
    <location>
        <begin position="1"/>
        <end position="63"/>
    </location>
</feature>
<comment type="caution">
    <text evidence="6">The sequence shown here is derived from an EMBL/GenBank/DDBJ whole genome shotgun (WGS) entry which is preliminary data.</text>
</comment>
<dbReference type="GO" id="GO:0003700">
    <property type="term" value="F:DNA-binding transcription factor activity"/>
    <property type="evidence" value="ECO:0007669"/>
    <property type="project" value="InterPro"/>
</dbReference>
<evidence type="ECO:0000259" key="5">
    <source>
        <dbReference type="PROSITE" id="PS50931"/>
    </source>
</evidence>
<dbReference type="Pfam" id="PF00126">
    <property type="entry name" value="HTH_1"/>
    <property type="match status" value="1"/>
</dbReference>
<proteinExistence type="inferred from homology"/>
<dbReference type="Gene3D" id="1.10.10.10">
    <property type="entry name" value="Winged helix-like DNA-binding domain superfamily/Winged helix DNA-binding domain"/>
    <property type="match status" value="1"/>
</dbReference>
<sequence>MNMDKSFALLHYFQAVAEYNSFSRAANKLNISQSTISAQIKKLESQLGCDLFIRVNKHHFKLSREGMTLLAECQTSLNGLRHCMMSLGQTETMAGSFNLACSVALGNRVMLPVIDQLMATYPHLVINLVETSLEKAFFDDDLDIALNFSQPEPAFYYQRVADVDKVIVASRTYLKRYGTPASLSDLGEHRLLIQSKGKLDWPNIYAQQSKFSLPERSQYFETNLTKMHAAERGMGIAVLPTYLYSPDSQLVPVLPHYALRLSESLYIMCSKKKVRQPGMVELIVEIAEMIRQRLYDTTFTAECFPGHEAKPSGTEQAQKAAERILDV</sequence>
<dbReference type="InterPro" id="IPR000847">
    <property type="entry name" value="LysR_HTH_N"/>
</dbReference>
<dbReference type="Pfam" id="PF03466">
    <property type="entry name" value="LysR_substrate"/>
    <property type="match status" value="1"/>
</dbReference>
<gene>
    <name evidence="6" type="ORF">KY46_08295</name>
</gene>
<evidence type="ECO:0000313" key="7">
    <source>
        <dbReference type="Proteomes" id="UP000033633"/>
    </source>
</evidence>
<dbReference type="Proteomes" id="UP000033633">
    <property type="component" value="Unassembled WGS sequence"/>
</dbReference>
<evidence type="ECO:0000256" key="4">
    <source>
        <dbReference type="ARBA" id="ARBA00023163"/>
    </source>
</evidence>
<dbReference type="PROSITE" id="PS50931">
    <property type="entry name" value="HTH_LYSR"/>
    <property type="match status" value="1"/>
</dbReference>
<dbReference type="PANTHER" id="PTHR30537">
    <property type="entry name" value="HTH-TYPE TRANSCRIPTIONAL REGULATOR"/>
    <property type="match status" value="1"/>
</dbReference>
<dbReference type="SUPFAM" id="SSF46785">
    <property type="entry name" value="Winged helix' DNA-binding domain"/>
    <property type="match status" value="1"/>
</dbReference>
<keyword evidence="4" id="KW-0804">Transcription</keyword>
<dbReference type="PANTHER" id="PTHR30537:SF5">
    <property type="entry name" value="HTH-TYPE TRANSCRIPTIONAL ACTIVATOR TTDR-RELATED"/>
    <property type="match status" value="1"/>
</dbReference>
<dbReference type="InterPro" id="IPR036390">
    <property type="entry name" value="WH_DNA-bd_sf"/>
</dbReference>
<dbReference type="SUPFAM" id="SSF53850">
    <property type="entry name" value="Periplasmic binding protein-like II"/>
    <property type="match status" value="1"/>
</dbReference>
<dbReference type="GO" id="GO:0003677">
    <property type="term" value="F:DNA binding"/>
    <property type="evidence" value="ECO:0007669"/>
    <property type="project" value="UniProtKB-KW"/>
</dbReference>
<dbReference type="EMBL" id="JWYV01000005">
    <property type="protein sequence ID" value="KKD00253.1"/>
    <property type="molecule type" value="Genomic_DNA"/>
</dbReference>
<evidence type="ECO:0000256" key="1">
    <source>
        <dbReference type="ARBA" id="ARBA00009437"/>
    </source>
</evidence>
<evidence type="ECO:0000256" key="2">
    <source>
        <dbReference type="ARBA" id="ARBA00023015"/>
    </source>
</evidence>
<keyword evidence="3" id="KW-0238">DNA-binding</keyword>
<dbReference type="FunFam" id="1.10.10.10:FF:000001">
    <property type="entry name" value="LysR family transcriptional regulator"/>
    <property type="match status" value="1"/>
</dbReference>
<dbReference type="InterPro" id="IPR058163">
    <property type="entry name" value="LysR-type_TF_proteobact-type"/>
</dbReference>
<dbReference type="STRING" id="265726.KY46_08295"/>
<dbReference type="InterPro" id="IPR005119">
    <property type="entry name" value="LysR_subst-bd"/>
</dbReference>
<name>A0A0F5VDV9_9GAMM</name>
<keyword evidence="7" id="KW-1185">Reference proteome</keyword>
<comment type="similarity">
    <text evidence="1">Belongs to the LysR transcriptional regulatory family.</text>
</comment>
<protein>
    <recommendedName>
        <fullName evidence="5">HTH lysR-type domain-containing protein</fullName>
    </recommendedName>
</protein>
<dbReference type="PATRIC" id="fig|265726.11.peg.3789"/>
<dbReference type="InterPro" id="IPR036388">
    <property type="entry name" value="WH-like_DNA-bd_sf"/>
</dbReference>
<reference evidence="6 7" key="1">
    <citation type="submission" date="2014-12" db="EMBL/GenBank/DDBJ databases">
        <title>Mercury Reductase activity and rhizosphere competence traits in the genome of root associated Photobacterium halotolerans MELD1.</title>
        <authorList>
            <person name="Mathew D.C."/>
            <person name="Huang C.-C."/>
        </authorList>
    </citation>
    <scope>NUCLEOTIDE SEQUENCE [LARGE SCALE GENOMIC DNA]</scope>
    <source>
        <strain evidence="6 7">MELD1</strain>
    </source>
</reference>
<dbReference type="Gene3D" id="3.40.190.290">
    <property type="match status" value="1"/>
</dbReference>
<evidence type="ECO:0000256" key="3">
    <source>
        <dbReference type="ARBA" id="ARBA00023125"/>
    </source>
</evidence>
<evidence type="ECO:0000313" key="6">
    <source>
        <dbReference type="EMBL" id="KKD00253.1"/>
    </source>
</evidence>
<organism evidence="6 7">
    <name type="scientific">Photobacterium halotolerans</name>
    <dbReference type="NCBI Taxonomy" id="265726"/>
    <lineage>
        <taxon>Bacteria</taxon>
        <taxon>Pseudomonadati</taxon>
        <taxon>Pseudomonadota</taxon>
        <taxon>Gammaproteobacteria</taxon>
        <taxon>Vibrionales</taxon>
        <taxon>Vibrionaceae</taxon>
        <taxon>Photobacterium</taxon>
    </lineage>
</organism>
<dbReference type="AlphaFoldDB" id="A0A0F5VDV9"/>
<dbReference type="PRINTS" id="PR00039">
    <property type="entry name" value="HTHLYSR"/>
</dbReference>
<accession>A0A0F5VDV9</accession>
<keyword evidence="2" id="KW-0805">Transcription regulation</keyword>